<evidence type="ECO:0000259" key="4">
    <source>
        <dbReference type="Pfam" id="PF01494"/>
    </source>
</evidence>
<gene>
    <name evidence="5" type="ORF">N7450_002981</name>
</gene>
<evidence type="ECO:0000256" key="3">
    <source>
        <dbReference type="ARBA" id="ARBA00023002"/>
    </source>
</evidence>
<sequence length="335" mass="38170">MRVLISGAGIAGHVLAFWLSRLRHHVTVTERFPSLRTNGLQIDLRGHGIEVLRHMGLEEAFCVKSVPEQGLQVVDGRGKRWAYFLANNTDFCRQLHDALGNRVEFYFGTFIESYRDEGDMIDVRFSDGGTGSFDLLVGADGQFSRTRRMMIGWNMLLVYFTVPLPIQTEEKYIATLYMAYGVRGVMIRRHDRNYMRVYLGGKVGVDEYQVLGDKDVEKEKVAFARMFKDAGWKVQSSPLLMSMAFIVSVWLSSRLIIGLRPFMGQVQDGVDQNDGKWDGVTSTQIGVFLQNCMMGLASLMRINIADYMMKENVKNWSLPYHERLVCLNTASDDTR</sequence>
<proteinExistence type="predicted"/>
<evidence type="ECO:0000313" key="6">
    <source>
        <dbReference type="Proteomes" id="UP001216150"/>
    </source>
</evidence>
<dbReference type="GO" id="GO:0016491">
    <property type="term" value="F:oxidoreductase activity"/>
    <property type="evidence" value="ECO:0007669"/>
    <property type="project" value="UniProtKB-KW"/>
</dbReference>
<keyword evidence="6" id="KW-1185">Reference proteome</keyword>
<evidence type="ECO:0000256" key="2">
    <source>
        <dbReference type="ARBA" id="ARBA00022827"/>
    </source>
</evidence>
<reference evidence="5 6" key="1">
    <citation type="journal article" date="2023" name="IMA Fungus">
        <title>Comparative genomic study of the Penicillium genus elucidates a diverse pangenome and 15 lateral gene transfer events.</title>
        <authorList>
            <person name="Petersen C."/>
            <person name="Sorensen T."/>
            <person name="Nielsen M.R."/>
            <person name="Sondergaard T.E."/>
            <person name="Sorensen J.L."/>
            <person name="Fitzpatrick D.A."/>
            <person name="Frisvad J.C."/>
            <person name="Nielsen K.L."/>
        </authorList>
    </citation>
    <scope>NUCLEOTIDE SEQUENCE [LARGE SCALE GENOMIC DNA]</scope>
    <source>
        <strain evidence="5 6">IBT 29057</strain>
    </source>
</reference>
<dbReference type="InterPro" id="IPR051704">
    <property type="entry name" value="FAD_aromatic-hydroxylase"/>
</dbReference>
<dbReference type="PANTHER" id="PTHR46865:SF7">
    <property type="entry name" value="MONOOXYGENASE, PUTATIVE (AFU_ORTHOLOGUE AFUA_8G07040)-RELATED"/>
    <property type="match status" value="1"/>
</dbReference>
<feature type="domain" description="FAD-binding" evidence="4">
    <location>
        <begin position="2"/>
        <end position="189"/>
    </location>
</feature>
<name>A0AAD6DX27_9EURO</name>
<dbReference type="InterPro" id="IPR002938">
    <property type="entry name" value="FAD-bd"/>
</dbReference>
<dbReference type="InterPro" id="IPR036188">
    <property type="entry name" value="FAD/NAD-bd_sf"/>
</dbReference>
<dbReference type="Proteomes" id="UP001216150">
    <property type="component" value="Unassembled WGS sequence"/>
</dbReference>
<evidence type="ECO:0000313" key="5">
    <source>
        <dbReference type="EMBL" id="KAJ5596523.1"/>
    </source>
</evidence>
<protein>
    <submittedName>
        <fullName evidence="5">Fad binding domain protein</fullName>
    </submittedName>
</protein>
<organism evidence="5 6">
    <name type="scientific">Penicillium hetheringtonii</name>
    <dbReference type="NCBI Taxonomy" id="911720"/>
    <lineage>
        <taxon>Eukaryota</taxon>
        <taxon>Fungi</taxon>
        <taxon>Dikarya</taxon>
        <taxon>Ascomycota</taxon>
        <taxon>Pezizomycotina</taxon>
        <taxon>Eurotiomycetes</taxon>
        <taxon>Eurotiomycetidae</taxon>
        <taxon>Eurotiales</taxon>
        <taxon>Aspergillaceae</taxon>
        <taxon>Penicillium</taxon>
    </lineage>
</organism>
<keyword evidence="1" id="KW-0285">Flavoprotein</keyword>
<keyword evidence="3" id="KW-0560">Oxidoreductase</keyword>
<dbReference type="AlphaFoldDB" id="A0AAD6DX27"/>
<dbReference type="PANTHER" id="PTHR46865">
    <property type="entry name" value="OXIDOREDUCTASE-RELATED"/>
    <property type="match status" value="1"/>
</dbReference>
<accession>A0AAD6DX27</accession>
<dbReference type="SUPFAM" id="SSF51905">
    <property type="entry name" value="FAD/NAD(P)-binding domain"/>
    <property type="match status" value="1"/>
</dbReference>
<comment type="caution">
    <text evidence="5">The sequence shown here is derived from an EMBL/GenBank/DDBJ whole genome shotgun (WGS) entry which is preliminary data.</text>
</comment>
<keyword evidence="2" id="KW-0274">FAD</keyword>
<dbReference type="EMBL" id="JAQJAC010000002">
    <property type="protein sequence ID" value="KAJ5596523.1"/>
    <property type="molecule type" value="Genomic_DNA"/>
</dbReference>
<dbReference type="Pfam" id="PF01494">
    <property type="entry name" value="FAD_binding_3"/>
    <property type="match status" value="1"/>
</dbReference>
<dbReference type="GO" id="GO:0071949">
    <property type="term" value="F:FAD binding"/>
    <property type="evidence" value="ECO:0007669"/>
    <property type="project" value="InterPro"/>
</dbReference>
<evidence type="ECO:0000256" key="1">
    <source>
        <dbReference type="ARBA" id="ARBA00022630"/>
    </source>
</evidence>
<dbReference type="Gene3D" id="3.50.50.60">
    <property type="entry name" value="FAD/NAD(P)-binding domain"/>
    <property type="match status" value="1"/>
</dbReference>